<evidence type="ECO:0000256" key="2">
    <source>
        <dbReference type="ARBA" id="ARBA00022525"/>
    </source>
</evidence>
<dbReference type="Pfam" id="PF00089">
    <property type="entry name" value="Trypsin"/>
    <property type="match status" value="1"/>
</dbReference>
<dbReference type="InterPro" id="IPR009003">
    <property type="entry name" value="Peptidase_S1_PA"/>
</dbReference>
<dbReference type="PRINTS" id="PR00722">
    <property type="entry name" value="CHYMOTRYPSIN"/>
</dbReference>
<proteinExistence type="predicted"/>
<keyword evidence="2" id="KW-0964">Secreted</keyword>
<dbReference type="InterPro" id="IPR001314">
    <property type="entry name" value="Peptidase_S1A"/>
</dbReference>
<sequence>MHGVNGIFLFLLLCGREILGHLPLRRYVYTRDNIPVHCGLNIYEEAWTSIFNVPTHESSLRVSKRIVGGRASADGEWPWLASLMFYQTREQVRRQSTDWKNADELKNATGPEDDEMAGPFVPPTMIYNYPDGSRKFHICGGTLIHPLWVLTAAHCFSPTLRYPDLSPDPILWTVRLGEHDMLNANIERYDMEVAEIIPHERYNGTTVENDIALIRLKEVAPLSRRVNVACLPFVEEEVGNAQTCSSVGWGHEQSAAKNISKILQHVDLSIIPNFECHLNYGKLRAIPGFRDMTILNTMLCAGHREGGRDACQFDSGGPLVCKYRKQWRITGIISFGFDCGLPGYPGVYTRVSSYVPWIEEIVHDF</sequence>
<dbReference type="GO" id="GO:0006508">
    <property type="term" value="P:proteolysis"/>
    <property type="evidence" value="ECO:0007669"/>
    <property type="project" value="UniProtKB-KW"/>
</dbReference>
<comment type="subcellular location">
    <subcellularLocation>
        <location evidence="1">Secreted</location>
    </subcellularLocation>
</comment>
<organism evidence="9 10">
    <name type="scientific">Calicophoron daubneyi</name>
    <name type="common">Rumen fluke</name>
    <name type="synonym">Paramphistomum daubneyi</name>
    <dbReference type="NCBI Taxonomy" id="300641"/>
    <lineage>
        <taxon>Eukaryota</taxon>
        <taxon>Metazoa</taxon>
        <taxon>Spiralia</taxon>
        <taxon>Lophotrochozoa</taxon>
        <taxon>Platyhelminthes</taxon>
        <taxon>Trematoda</taxon>
        <taxon>Digenea</taxon>
        <taxon>Plagiorchiida</taxon>
        <taxon>Pronocephalata</taxon>
        <taxon>Paramphistomoidea</taxon>
        <taxon>Paramphistomidae</taxon>
        <taxon>Calicophoron</taxon>
    </lineage>
</organism>
<dbReference type="InterPro" id="IPR018114">
    <property type="entry name" value="TRYPSIN_HIS"/>
</dbReference>
<name>A0AAV2TLA2_CALDB</name>
<dbReference type="CDD" id="cd00190">
    <property type="entry name" value="Tryp_SPc"/>
    <property type="match status" value="1"/>
</dbReference>
<evidence type="ECO:0000256" key="3">
    <source>
        <dbReference type="ARBA" id="ARBA00022670"/>
    </source>
</evidence>
<comment type="caution">
    <text evidence="9">The sequence shown here is derived from an EMBL/GenBank/DDBJ whole genome shotgun (WGS) entry which is preliminary data.</text>
</comment>
<evidence type="ECO:0000256" key="5">
    <source>
        <dbReference type="ARBA" id="ARBA00022825"/>
    </source>
</evidence>
<dbReference type="PANTHER" id="PTHR24264:SF65">
    <property type="entry name" value="SRCR DOMAIN-CONTAINING PROTEIN"/>
    <property type="match status" value="1"/>
</dbReference>
<dbReference type="PROSITE" id="PS50240">
    <property type="entry name" value="TRYPSIN_DOM"/>
    <property type="match status" value="1"/>
</dbReference>
<feature type="signal peptide" evidence="7">
    <location>
        <begin position="1"/>
        <end position="20"/>
    </location>
</feature>
<dbReference type="AlphaFoldDB" id="A0AAV2TLA2"/>
<keyword evidence="7" id="KW-0732">Signal</keyword>
<dbReference type="GO" id="GO:0004252">
    <property type="term" value="F:serine-type endopeptidase activity"/>
    <property type="evidence" value="ECO:0007669"/>
    <property type="project" value="InterPro"/>
</dbReference>
<dbReference type="FunFam" id="2.40.10.10:FF:000003">
    <property type="entry name" value="Transmembrane serine protease 3"/>
    <property type="match status" value="1"/>
</dbReference>
<dbReference type="Gene3D" id="2.40.10.10">
    <property type="entry name" value="Trypsin-like serine proteases"/>
    <property type="match status" value="1"/>
</dbReference>
<evidence type="ECO:0000256" key="4">
    <source>
        <dbReference type="ARBA" id="ARBA00022801"/>
    </source>
</evidence>
<feature type="domain" description="Peptidase S1" evidence="8">
    <location>
        <begin position="66"/>
        <end position="363"/>
    </location>
</feature>
<dbReference type="InterPro" id="IPR043504">
    <property type="entry name" value="Peptidase_S1_PA_chymotrypsin"/>
</dbReference>
<evidence type="ECO:0000256" key="1">
    <source>
        <dbReference type="ARBA" id="ARBA00004613"/>
    </source>
</evidence>
<dbReference type="GO" id="GO:0005615">
    <property type="term" value="C:extracellular space"/>
    <property type="evidence" value="ECO:0007669"/>
    <property type="project" value="TreeGrafter"/>
</dbReference>
<protein>
    <recommendedName>
        <fullName evidence="8">Peptidase S1 domain-containing protein</fullName>
    </recommendedName>
</protein>
<evidence type="ECO:0000313" key="9">
    <source>
        <dbReference type="EMBL" id="CAL5136781.1"/>
    </source>
</evidence>
<keyword evidence="4" id="KW-0378">Hydrolase</keyword>
<evidence type="ECO:0000256" key="7">
    <source>
        <dbReference type="SAM" id="SignalP"/>
    </source>
</evidence>
<dbReference type="InterPro" id="IPR001254">
    <property type="entry name" value="Trypsin_dom"/>
</dbReference>
<evidence type="ECO:0000256" key="6">
    <source>
        <dbReference type="ARBA" id="ARBA00023157"/>
    </source>
</evidence>
<dbReference type="Proteomes" id="UP001497525">
    <property type="component" value="Unassembled WGS sequence"/>
</dbReference>
<dbReference type="InterPro" id="IPR050127">
    <property type="entry name" value="Serine_Proteases_S1"/>
</dbReference>
<keyword evidence="3" id="KW-0645">Protease</keyword>
<keyword evidence="5" id="KW-0720">Serine protease</keyword>
<dbReference type="PROSITE" id="PS00134">
    <property type="entry name" value="TRYPSIN_HIS"/>
    <property type="match status" value="1"/>
</dbReference>
<dbReference type="SMART" id="SM00020">
    <property type="entry name" value="Tryp_SPc"/>
    <property type="match status" value="1"/>
</dbReference>
<keyword evidence="6" id="KW-1015">Disulfide bond</keyword>
<dbReference type="SUPFAM" id="SSF50494">
    <property type="entry name" value="Trypsin-like serine proteases"/>
    <property type="match status" value="2"/>
</dbReference>
<feature type="chain" id="PRO_5043607012" description="Peptidase S1 domain-containing protein" evidence="7">
    <location>
        <begin position="21"/>
        <end position="365"/>
    </location>
</feature>
<dbReference type="PANTHER" id="PTHR24264">
    <property type="entry name" value="TRYPSIN-RELATED"/>
    <property type="match status" value="1"/>
</dbReference>
<gene>
    <name evidence="9" type="ORF">CDAUBV1_LOCUS11084</name>
</gene>
<accession>A0AAV2TLA2</accession>
<evidence type="ECO:0000259" key="8">
    <source>
        <dbReference type="PROSITE" id="PS50240"/>
    </source>
</evidence>
<dbReference type="EMBL" id="CAXLJL010000356">
    <property type="protein sequence ID" value="CAL5136781.1"/>
    <property type="molecule type" value="Genomic_DNA"/>
</dbReference>
<evidence type="ECO:0000313" key="10">
    <source>
        <dbReference type="Proteomes" id="UP001497525"/>
    </source>
</evidence>
<reference evidence="9" key="1">
    <citation type="submission" date="2024-06" db="EMBL/GenBank/DDBJ databases">
        <authorList>
            <person name="Liu X."/>
            <person name="Lenzi L."/>
            <person name="Haldenby T S."/>
            <person name="Uol C."/>
        </authorList>
    </citation>
    <scope>NUCLEOTIDE SEQUENCE</scope>
</reference>